<feature type="signal peptide" evidence="4">
    <location>
        <begin position="1"/>
        <end position="28"/>
    </location>
</feature>
<dbReference type="EMBL" id="PGTB01000001">
    <property type="protein sequence ID" value="PJE38554.1"/>
    <property type="molecule type" value="Genomic_DNA"/>
</dbReference>
<dbReference type="GO" id="GO:0042597">
    <property type="term" value="C:periplasmic space"/>
    <property type="evidence" value="ECO:0007669"/>
    <property type="project" value="UniProtKB-SubCell"/>
</dbReference>
<dbReference type="GO" id="GO:0042918">
    <property type="term" value="P:alkanesulfonate transmembrane transport"/>
    <property type="evidence" value="ECO:0007669"/>
    <property type="project" value="TreeGrafter"/>
</dbReference>
<feature type="domain" description="SsuA/THI5-like" evidence="5">
    <location>
        <begin position="49"/>
        <end position="205"/>
    </location>
</feature>
<reference evidence="6 7" key="1">
    <citation type="journal article" date="2018" name="Int. J. Syst. Evol. Microbiol.">
        <title>Pseudooceanicola lipolyticus sp. nov., a marine alphaproteobacterium, reclassification of Oceanicola flagellatus as Pseudooceanicola flagellatus comb. nov. and emended description of the genus Pseudooceanicola.</title>
        <authorList>
            <person name="Huang M.-M."/>
            <person name="Guo L.-L."/>
            <person name="Wu Y.-H."/>
            <person name="Lai Q.-L."/>
            <person name="Shao Z.-Z."/>
            <person name="Wang C.-S."/>
            <person name="Wu M."/>
            <person name="Xu X.-W."/>
        </authorList>
    </citation>
    <scope>NUCLEOTIDE SEQUENCE [LARGE SCALE GENOMIC DNA]</scope>
    <source>
        <strain evidence="6 7">157</strain>
    </source>
</reference>
<comment type="caution">
    <text evidence="6">The sequence shown here is derived from an EMBL/GenBank/DDBJ whole genome shotgun (WGS) entry which is preliminary data.</text>
</comment>
<dbReference type="PANTHER" id="PTHR30024">
    <property type="entry name" value="ALIPHATIC SULFONATES-BINDING PROTEIN-RELATED"/>
    <property type="match status" value="1"/>
</dbReference>
<dbReference type="PANTHER" id="PTHR30024:SF47">
    <property type="entry name" value="TAURINE-BINDING PERIPLASMIC PROTEIN"/>
    <property type="match status" value="1"/>
</dbReference>
<dbReference type="AlphaFoldDB" id="A0A2M8J717"/>
<dbReference type="OrthoDB" id="9134331at2"/>
<organism evidence="6 7">
    <name type="scientific">Pseudooceanicola lipolyticus</name>
    <dbReference type="NCBI Taxonomy" id="2029104"/>
    <lineage>
        <taxon>Bacteria</taxon>
        <taxon>Pseudomonadati</taxon>
        <taxon>Pseudomonadota</taxon>
        <taxon>Alphaproteobacteria</taxon>
        <taxon>Rhodobacterales</taxon>
        <taxon>Paracoccaceae</taxon>
        <taxon>Pseudooceanicola</taxon>
    </lineage>
</organism>
<evidence type="ECO:0000313" key="7">
    <source>
        <dbReference type="Proteomes" id="UP000231553"/>
    </source>
</evidence>
<dbReference type="RefSeq" id="WP_100160681.1">
    <property type="nucleotide sequence ID" value="NZ_PGTB01000001.1"/>
</dbReference>
<evidence type="ECO:0000256" key="3">
    <source>
        <dbReference type="ARBA" id="ARBA00022729"/>
    </source>
</evidence>
<proteinExistence type="inferred from homology"/>
<dbReference type="Pfam" id="PF09084">
    <property type="entry name" value="NMT1"/>
    <property type="match status" value="1"/>
</dbReference>
<evidence type="ECO:0000313" key="6">
    <source>
        <dbReference type="EMBL" id="PJE38554.1"/>
    </source>
</evidence>
<evidence type="ECO:0000256" key="1">
    <source>
        <dbReference type="ARBA" id="ARBA00004418"/>
    </source>
</evidence>
<keyword evidence="3 4" id="KW-0732">Signal</keyword>
<comment type="similarity">
    <text evidence="2">Belongs to the bacterial solute-binding protein SsuA/TauA family.</text>
</comment>
<dbReference type="Proteomes" id="UP000231553">
    <property type="component" value="Unassembled WGS sequence"/>
</dbReference>
<comment type="subcellular location">
    <subcellularLocation>
        <location evidence="1">Periplasm</location>
    </subcellularLocation>
</comment>
<dbReference type="InterPro" id="IPR015168">
    <property type="entry name" value="SsuA/THI5"/>
</dbReference>
<evidence type="ECO:0000256" key="4">
    <source>
        <dbReference type="SAM" id="SignalP"/>
    </source>
</evidence>
<dbReference type="SUPFAM" id="SSF53850">
    <property type="entry name" value="Periplasmic binding protein-like II"/>
    <property type="match status" value="1"/>
</dbReference>
<evidence type="ECO:0000259" key="5">
    <source>
        <dbReference type="Pfam" id="PF09084"/>
    </source>
</evidence>
<name>A0A2M8J717_9RHOB</name>
<evidence type="ECO:0000256" key="2">
    <source>
        <dbReference type="ARBA" id="ARBA00010742"/>
    </source>
</evidence>
<keyword evidence="7" id="KW-1185">Reference proteome</keyword>
<dbReference type="Gene3D" id="3.40.190.10">
    <property type="entry name" value="Periplasmic binding protein-like II"/>
    <property type="match status" value="3"/>
</dbReference>
<sequence length="330" mass="34382">MNIDRLFAAAKGLGLCALLGLSATAATAEPLRIGYWSSGMSLGFGTYLQQGGFFEALGFEVEYVTFPDVNAPTKAMAGGSIDFAIAASAGSALSVTADGLPMSVILATQVADLKYVVPMDSPIQSIADLKGKKIGSSPAGSATSSMSAAILERNYGLTAADYEAVPGNDSRLAQFMVQGDIDAAALRTVSLELVDTEFRELGSFRSEWAKIAGGDSFPVLGAGMIADSYLEQYPDAAPRIVTAMMDALTAGSADKAGVARALVEAANISQENAEAYAALWDQIYTVVMDDSTVASFQTEFDVFKSVGKVQGDFAAHKFLTGPYEAAMASN</sequence>
<protein>
    <submittedName>
        <fullName evidence="6">Nitrate ABC transporter substrate-binding protein</fullName>
    </submittedName>
</protein>
<accession>A0A2M8J717</accession>
<gene>
    <name evidence="6" type="ORF">CVM52_00030</name>
</gene>
<feature type="chain" id="PRO_5014624193" evidence="4">
    <location>
        <begin position="29"/>
        <end position="330"/>
    </location>
</feature>